<dbReference type="OrthoDB" id="442854at2759"/>
<evidence type="ECO:0000313" key="2">
    <source>
        <dbReference type="Proteomes" id="UP000649617"/>
    </source>
</evidence>
<evidence type="ECO:0000313" key="1">
    <source>
        <dbReference type="EMBL" id="CAE7753898.1"/>
    </source>
</evidence>
<accession>A0A812Y2N8</accession>
<dbReference type="SUPFAM" id="SSF55979">
    <property type="entry name" value="DNA clamp"/>
    <property type="match status" value="1"/>
</dbReference>
<reference evidence="1" key="1">
    <citation type="submission" date="2021-02" db="EMBL/GenBank/DDBJ databases">
        <authorList>
            <person name="Dougan E. K."/>
            <person name="Rhodes N."/>
            <person name="Thang M."/>
            <person name="Chan C."/>
        </authorList>
    </citation>
    <scope>NUCLEOTIDE SEQUENCE</scope>
</reference>
<dbReference type="EMBL" id="CAJNIZ010046679">
    <property type="protein sequence ID" value="CAE7753898.1"/>
    <property type="molecule type" value="Genomic_DNA"/>
</dbReference>
<organism evidence="1 2">
    <name type="scientific">Symbiodinium pilosum</name>
    <name type="common">Dinoflagellate</name>
    <dbReference type="NCBI Taxonomy" id="2952"/>
    <lineage>
        <taxon>Eukaryota</taxon>
        <taxon>Sar</taxon>
        <taxon>Alveolata</taxon>
        <taxon>Dinophyceae</taxon>
        <taxon>Suessiales</taxon>
        <taxon>Symbiodiniaceae</taxon>
        <taxon>Symbiodinium</taxon>
    </lineage>
</organism>
<dbReference type="Proteomes" id="UP000649617">
    <property type="component" value="Unassembled WGS sequence"/>
</dbReference>
<protein>
    <submittedName>
        <fullName evidence="1">Uncharacterized protein</fullName>
    </submittedName>
</protein>
<dbReference type="AlphaFoldDB" id="A0A812Y2N8"/>
<proteinExistence type="predicted"/>
<keyword evidence="2" id="KW-1185">Reference proteome</keyword>
<dbReference type="InterPro" id="IPR046938">
    <property type="entry name" value="DNA_clamp_sf"/>
</dbReference>
<name>A0A812Y2N8_SYMPI</name>
<gene>
    <name evidence="1" type="ORF">SPIL2461_LOCUS21865</name>
</gene>
<comment type="caution">
    <text evidence="1">The sequence shown here is derived from an EMBL/GenBank/DDBJ whole genome shotgun (WGS) entry which is preliminary data.</text>
</comment>
<sequence length="123" mass="13279">MVLATQVSSQGFFELSASSLRIFQRAVQCIAKLGRDAAVIFRPEELVLHGADDGHSAASQFAFRRKFFRSTPSQAYVQERLQHALCTLMEQGGEGGGVCTRARCGVAWLAAAHSPVVQLGNAQ</sequence>
<dbReference type="Gene3D" id="3.70.10.10">
    <property type="match status" value="1"/>
</dbReference>